<evidence type="ECO:0000259" key="1">
    <source>
        <dbReference type="Pfam" id="PF00795"/>
    </source>
</evidence>
<dbReference type="EMBL" id="LAZR01020214">
    <property type="protein sequence ID" value="KKL89703.1"/>
    <property type="molecule type" value="Genomic_DNA"/>
</dbReference>
<reference evidence="2" key="1">
    <citation type="journal article" date="2015" name="Nature">
        <title>Complex archaea that bridge the gap between prokaryotes and eukaryotes.</title>
        <authorList>
            <person name="Spang A."/>
            <person name="Saw J.H."/>
            <person name="Jorgensen S.L."/>
            <person name="Zaremba-Niedzwiedzka K."/>
            <person name="Martijn J."/>
            <person name="Lind A.E."/>
            <person name="van Eijk R."/>
            <person name="Schleper C."/>
            <person name="Guy L."/>
            <person name="Ettema T.J."/>
        </authorList>
    </citation>
    <scope>NUCLEOTIDE SEQUENCE</scope>
</reference>
<name>A0A0F9FTV7_9ZZZZ</name>
<organism evidence="2">
    <name type="scientific">marine sediment metagenome</name>
    <dbReference type="NCBI Taxonomy" id="412755"/>
    <lineage>
        <taxon>unclassified sequences</taxon>
        <taxon>metagenomes</taxon>
        <taxon>ecological metagenomes</taxon>
    </lineage>
</organism>
<dbReference type="Pfam" id="PF00795">
    <property type="entry name" value="CN_hydrolase"/>
    <property type="match status" value="1"/>
</dbReference>
<protein>
    <recommendedName>
        <fullName evidence="1">CN hydrolase domain-containing protein</fullName>
    </recommendedName>
</protein>
<gene>
    <name evidence="2" type="ORF">LCGC14_1912050</name>
</gene>
<proteinExistence type="predicted"/>
<dbReference type="InterPro" id="IPR036526">
    <property type="entry name" value="C-N_Hydrolase_sf"/>
</dbReference>
<accession>A0A0F9FTV7</accession>
<comment type="caution">
    <text evidence="2">The sequence shown here is derived from an EMBL/GenBank/DDBJ whole genome shotgun (WGS) entry which is preliminary data.</text>
</comment>
<dbReference type="InterPro" id="IPR003010">
    <property type="entry name" value="C-N_Hydrolase"/>
</dbReference>
<dbReference type="Gene3D" id="3.60.110.10">
    <property type="entry name" value="Carbon-nitrogen hydrolase"/>
    <property type="match status" value="1"/>
</dbReference>
<sequence>MNVITTVPKHTIDRSQKLRWASKVLRAYEKKHDGQAADLLVLPQEYIGGIVPTPDAPHVELAWMQEKFGRLAERHGVHIGVGGAIVDDSSRAHEDYLYFDDEGQLVGSHRKFALPRYDHIQAGGSGQLYPETNFQRRSTVIELPKLGLRVGTVFCWEVFSLATWVAYSYQGVNLIVHPIKFAPQGWLKVSKAKDGPLTVIGFSQDKKNNLWVERLHAASKFEVYCPIIVACNTWALGDKYKALCGVIDEVHDLTELRELGSSEDAELAMHIDLKPYQLHGFENQRHPKQYSDATDGTLDGFAACKRYTMASKMRRIEAQLAGGGAAVDIALYHAAQWRAKKRTATSYARLLEDIAEVENQGRLFDMCDEEES</sequence>
<dbReference type="AlphaFoldDB" id="A0A0F9FTV7"/>
<evidence type="ECO:0000313" key="2">
    <source>
        <dbReference type="EMBL" id="KKL89703.1"/>
    </source>
</evidence>
<feature type="domain" description="CN hydrolase" evidence="1">
    <location>
        <begin position="14"/>
        <end position="197"/>
    </location>
</feature>
<dbReference type="SUPFAM" id="SSF56317">
    <property type="entry name" value="Carbon-nitrogen hydrolase"/>
    <property type="match status" value="1"/>
</dbReference>